<evidence type="ECO:0000313" key="4">
    <source>
        <dbReference type="Proteomes" id="UP001597156"/>
    </source>
</evidence>
<organism evidence="3 4">
    <name type="scientific">Lentilactobacillus raoultii</name>
    <dbReference type="NCBI Taxonomy" id="1987503"/>
    <lineage>
        <taxon>Bacteria</taxon>
        <taxon>Bacillati</taxon>
        <taxon>Bacillota</taxon>
        <taxon>Bacilli</taxon>
        <taxon>Lactobacillales</taxon>
        <taxon>Lactobacillaceae</taxon>
        <taxon>Lentilactobacillus</taxon>
    </lineage>
</organism>
<proteinExistence type="predicted"/>
<dbReference type="EC" id="3.4.-.-" evidence="3"/>
<dbReference type="GO" id="GO:0016787">
    <property type="term" value="F:hydrolase activity"/>
    <property type="evidence" value="ECO:0007669"/>
    <property type="project" value="UniProtKB-KW"/>
</dbReference>
<sequence length="103" mass="12126">MILALCLPPQELLTNRYDVKKLWHFSPIAYANKVKTPTLIMQGEWDTRTPIGQGEEFFSALAENGVETEMSRYPQSWHGVSRDGLPNLRIERIKETRRWWDKH</sequence>
<dbReference type="Pfam" id="PF00326">
    <property type="entry name" value="Peptidase_S9"/>
    <property type="match status" value="1"/>
</dbReference>
<dbReference type="EMBL" id="JBHTLH010000041">
    <property type="protein sequence ID" value="MFD1126072.1"/>
    <property type="molecule type" value="Genomic_DNA"/>
</dbReference>
<evidence type="ECO:0000256" key="1">
    <source>
        <dbReference type="ARBA" id="ARBA00022801"/>
    </source>
</evidence>
<name>A0ABW3PJU4_9LACO</name>
<dbReference type="RefSeq" id="WP_263852959.1">
    <property type="nucleotide sequence ID" value="NZ_JBHTLH010000041.1"/>
</dbReference>
<gene>
    <name evidence="3" type="ORF">ACFQ22_11995</name>
</gene>
<dbReference type="PANTHER" id="PTHR42776">
    <property type="entry name" value="SERINE PEPTIDASE S9 FAMILY MEMBER"/>
    <property type="match status" value="1"/>
</dbReference>
<evidence type="ECO:0000259" key="2">
    <source>
        <dbReference type="Pfam" id="PF00326"/>
    </source>
</evidence>
<dbReference type="Gene3D" id="3.40.50.1820">
    <property type="entry name" value="alpha/beta hydrolase"/>
    <property type="match status" value="1"/>
</dbReference>
<keyword evidence="1 3" id="KW-0378">Hydrolase</keyword>
<dbReference type="InterPro" id="IPR029058">
    <property type="entry name" value="AB_hydrolase_fold"/>
</dbReference>
<protein>
    <submittedName>
        <fullName evidence="3">Alpha/beta hydrolase family protein</fullName>
        <ecNumber evidence="3">3.4.-.-</ecNumber>
    </submittedName>
</protein>
<dbReference type="PANTHER" id="PTHR42776:SF27">
    <property type="entry name" value="DIPEPTIDYL PEPTIDASE FAMILY MEMBER 6"/>
    <property type="match status" value="1"/>
</dbReference>
<comment type="caution">
    <text evidence="3">The sequence shown here is derived from an EMBL/GenBank/DDBJ whole genome shotgun (WGS) entry which is preliminary data.</text>
</comment>
<evidence type="ECO:0000313" key="3">
    <source>
        <dbReference type="EMBL" id="MFD1126072.1"/>
    </source>
</evidence>
<dbReference type="InterPro" id="IPR001375">
    <property type="entry name" value="Peptidase_S9_cat"/>
</dbReference>
<keyword evidence="4" id="KW-1185">Reference proteome</keyword>
<accession>A0ABW3PJU4</accession>
<dbReference type="SUPFAM" id="SSF53474">
    <property type="entry name" value="alpha/beta-Hydrolases"/>
    <property type="match status" value="1"/>
</dbReference>
<reference evidence="4" key="1">
    <citation type="journal article" date="2019" name="Int. J. Syst. Evol. Microbiol.">
        <title>The Global Catalogue of Microorganisms (GCM) 10K type strain sequencing project: providing services to taxonomists for standard genome sequencing and annotation.</title>
        <authorList>
            <consortium name="The Broad Institute Genomics Platform"/>
            <consortium name="The Broad Institute Genome Sequencing Center for Infectious Disease"/>
            <person name="Wu L."/>
            <person name="Ma J."/>
        </authorList>
    </citation>
    <scope>NUCLEOTIDE SEQUENCE [LARGE SCALE GENOMIC DNA]</scope>
    <source>
        <strain evidence="4">CCUG 71848</strain>
    </source>
</reference>
<feature type="domain" description="Peptidase S9 prolyl oligopeptidase catalytic" evidence="2">
    <location>
        <begin position="14"/>
        <end position="102"/>
    </location>
</feature>
<dbReference type="Proteomes" id="UP001597156">
    <property type="component" value="Unassembled WGS sequence"/>
</dbReference>